<name>A0A3P7PDB4_DIBLA</name>
<accession>A0A3P7PDB4</accession>
<gene>
    <name evidence="1" type="ORF">DILT_LOCUS11867</name>
</gene>
<evidence type="ECO:0000313" key="1">
    <source>
        <dbReference type="EMBL" id="VDN16036.1"/>
    </source>
</evidence>
<dbReference type="AlphaFoldDB" id="A0A3P7PDB4"/>
<evidence type="ECO:0000313" key="2">
    <source>
        <dbReference type="Proteomes" id="UP000281553"/>
    </source>
</evidence>
<dbReference type="EMBL" id="UYRU01064438">
    <property type="protein sequence ID" value="VDN16036.1"/>
    <property type="molecule type" value="Genomic_DNA"/>
</dbReference>
<organism evidence="1 2">
    <name type="scientific">Dibothriocephalus latus</name>
    <name type="common">Fish tapeworm</name>
    <name type="synonym">Diphyllobothrium latum</name>
    <dbReference type="NCBI Taxonomy" id="60516"/>
    <lineage>
        <taxon>Eukaryota</taxon>
        <taxon>Metazoa</taxon>
        <taxon>Spiralia</taxon>
        <taxon>Lophotrochozoa</taxon>
        <taxon>Platyhelminthes</taxon>
        <taxon>Cestoda</taxon>
        <taxon>Eucestoda</taxon>
        <taxon>Diphyllobothriidea</taxon>
        <taxon>Diphyllobothriidae</taxon>
        <taxon>Dibothriocephalus</taxon>
    </lineage>
</organism>
<dbReference type="Proteomes" id="UP000281553">
    <property type="component" value="Unassembled WGS sequence"/>
</dbReference>
<keyword evidence="2" id="KW-1185">Reference proteome</keyword>
<proteinExistence type="predicted"/>
<protein>
    <submittedName>
        <fullName evidence="1">Uncharacterized protein</fullName>
    </submittedName>
</protein>
<reference evidence="1 2" key="1">
    <citation type="submission" date="2018-11" db="EMBL/GenBank/DDBJ databases">
        <authorList>
            <consortium name="Pathogen Informatics"/>
        </authorList>
    </citation>
    <scope>NUCLEOTIDE SEQUENCE [LARGE SCALE GENOMIC DNA]</scope>
</reference>
<dbReference type="OrthoDB" id="6272026at2759"/>
<sequence length="148" mass="16836">MTAEEVADLKVKHNRPNLGKNGDSRKQFRRKLHETKTKPFPGTMTKRQALEAFLDVDWLIRIYVEFHLAVADALSRLEVNTLTPTFNLTKLADAQAPDDSIIEIRASSSLQLREAPPPASPGTIVWDWSTCTLRPVVPQSYRKCWDYS</sequence>